<evidence type="ECO:0000313" key="5">
    <source>
        <dbReference type="WBParaSite" id="DME_0000892201-mRNA-1"/>
    </source>
</evidence>
<reference evidence="2 4" key="2">
    <citation type="submission" date="2018-11" db="EMBL/GenBank/DDBJ databases">
        <authorList>
            <consortium name="Pathogen Informatics"/>
        </authorList>
    </citation>
    <scope>NUCLEOTIDE SEQUENCE [LARGE SCALE GENOMIC DNA]</scope>
</reference>
<evidence type="ECO:0000313" key="3">
    <source>
        <dbReference type="Proteomes" id="UP000038040"/>
    </source>
</evidence>
<dbReference type="WBParaSite" id="DME_0000892201-mRNA-1">
    <property type="protein sequence ID" value="DME_0000892201-mRNA-1"/>
    <property type="gene ID" value="DME_0000892201"/>
</dbReference>
<dbReference type="Proteomes" id="UP000274756">
    <property type="component" value="Unassembled WGS sequence"/>
</dbReference>
<accession>A0A158Q627</accession>
<evidence type="ECO:0000256" key="1">
    <source>
        <dbReference type="SAM" id="Phobius"/>
    </source>
</evidence>
<evidence type="ECO:0000313" key="4">
    <source>
        <dbReference type="Proteomes" id="UP000274756"/>
    </source>
</evidence>
<reference evidence="5" key="1">
    <citation type="submission" date="2016-04" db="UniProtKB">
        <authorList>
            <consortium name="WormBaseParasite"/>
        </authorList>
    </citation>
    <scope>IDENTIFICATION</scope>
</reference>
<dbReference type="AlphaFoldDB" id="A0A158Q627"/>
<organism evidence="3 5">
    <name type="scientific">Dracunculus medinensis</name>
    <name type="common">Guinea worm</name>
    <dbReference type="NCBI Taxonomy" id="318479"/>
    <lineage>
        <taxon>Eukaryota</taxon>
        <taxon>Metazoa</taxon>
        <taxon>Ecdysozoa</taxon>
        <taxon>Nematoda</taxon>
        <taxon>Chromadorea</taxon>
        <taxon>Rhabditida</taxon>
        <taxon>Spirurina</taxon>
        <taxon>Dracunculoidea</taxon>
        <taxon>Dracunculidae</taxon>
        <taxon>Dracunculus</taxon>
    </lineage>
</organism>
<gene>
    <name evidence="2" type="ORF">DME_LOCUS2768</name>
</gene>
<proteinExistence type="predicted"/>
<keyword evidence="1" id="KW-1133">Transmembrane helix</keyword>
<dbReference type="EMBL" id="UYYG01000079">
    <property type="protein sequence ID" value="VDN52795.1"/>
    <property type="molecule type" value="Genomic_DNA"/>
</dbReference>
<keyword evidence="4" id="KW-1185">Reference proteome</keyword>
<evidence type="ECO:0000313" key="2">
    <source>
        <dbReference type="EMBL" id="VDN52795.1"/>
    </source>
</evidence>
<keyword evidence="1" id="KW-0812">Transmembrane</keyword>
<keyword evidence="1" id="KW-0472">Membrane</keyword>
<sequence>MDDVKEKSAGEHEHLAEYIFFLVSLDGCMLIANRYECVCSVGAMAGKTDNRGSSLTGCSFVYIAAFDVAALLKRRRAVRRYSPTAVNHFQCFIERRRLSSVLNTLFGNLISSDGSKSIIRTLANFLPPAPRFIQNQQRVGPLM</sequence>
<name>A0A158Q627_DRAME</name>
<dbReference type="Proteomes" id="UP000038040">
    <property type="component" value="Unplaced"/>
</dbReference>
<protein>
    <submittedName>
        <fullName evidence="2 5">Uncharacterized protein</fullName>
    </submittedName>
</protein>
<feature type="transmembrane region" description="Helical" evidence="1">
    <location>
        <begin position="52"/>
        <end position="72"/>
    </location>
</feature>